<reference evidence="3" key="2">
    <citation type="journal article" date="2022" name="BMC Genomics">
        <title>Comparative genome analysis of mycobacteria focusing on tRNA and non-coding RNA.</title>
        <authorList>
            <person name="Behra P.R.K."/>
            <person name="Pettersson B.M.F."/>
            <person name="Ramesh M."/>
            <person name="Das S."/>
            <person name="Dasgupta S."/>
            <person name="Kirsebom L.A."/>
        </authorList>
    </citation>
    <scope>NUCLEOTIDE SEQUENCE</scope>
    <source>
        <strain evidence="3">DSM 44615</strain>
    </source>
</reference>
<organism evidence="3 4">
    <name type="scientific">[Mycobacterium] manitobense</name>
    <dbReference type="NCBI Taxonomy" id="190147"/>
    <lineage>
        <taxon>Bacteria</taxon>
        <taxon>Bacillati</taxon>
        <taxon>Actinomycetota</taxon>
        <taxon>Actinomycetes</taxon>
        <taxon>Mycobacteriales</taxon>
        <taxon>Mycobacteriaceae</taxon>
        <taxon>Mycolicibacterium</taxon>
    </lineage>
</organism>
<evidence type="ECO:0000256" key="2">
    <source>
        <dbReference type="SAM" id="SignalP"/>
    </source>
</evidence>
<dbReference type="NCBIfam" id="NF041742">
    <property type="entry name" value="WGxxGxxG_fam"/>
    <property type="match status" value="1"/>
</dbReference>
<dbReference type="Proteomes" id="UP001140293">
    <property type="component" value="Unassembled WGS sequence"/>
</dbReference>
<accession>A0A9X3BXB6</accession>
<evidence type="ECO:0000313" key="4">
    <source>
        <dbReference type="Proteomes" id="UP001140293"/>
    </source>
</evidence>
<protein>
    <recommendedName>
        <fullName evidence="5">LPXTG cell wall anchor domain-containing protein</fullName>
    </recommendedName>
</protein>
<feature type="transmembrane region" description="Helical" evidence="1">
    <location>
        <begin position="50"/>
        <end position="67"/>
    </location>
</feature>
<evidence type="ECO:0000256" key="1">
    <source>
        <dbReference type="SAM" id="Phobius"/>
    </source>
</evidence>
<keyword evidence="1" id="KW-1133">Transmembrane helix</keyword>
<reference evidence="3" key="1">
    <citation type="submission" date="2020-07" db="EMBL/GenBank/DDBJ databases">
        <authorList>
            <person name="Pettersson B.M.F."/>
            <person name="Behra P.R.K."/>
            <person name="Ramesh M."/>
            <person name="Das S."/>
            <person name="Dasgupta S."/>
            <person name="Kirsebom L.A."/>
        </authorList>
    </citation>
    <scope>NUCLEOTIDE SEQUENCE</scope>
    <source>
        <strain evidence="3">DSM 44615</strain>
    </source>
</reference>
<name>A0A9X3BXB6_9MYCO</name>
<feature type="chain" id="PRO_5040924260" description="LPXTG cell wall anchor domain-containing protein" evidence="2">
    <location>
        <begin position="25"/>
        <end position="90"/>
    </location>
</feature>
<keyword evidence="2" id="KW-0732">Signal</keyword>
<keyword evidence="4" id="KW-1185">Reference proteome</keyword>
<proteinExistence type="predicted"/>
<dbReference type="AlphaFoldDB" id="A0A9X3BXB6"/>
<comment type="caution">
    <text evidence="3">The sequence shown here is derived from an EMBL/GenBank/DDBJ whole genome shotgun (WGS) entry which is preliminary data.</text>
</comment>
<keyword evidence="1" id="KW-0472">Membrane</keyword>
<evidence type="ECO:0000313" key="3">
    <source>
        <dbReference type="EMBL" id="MCV7172501.1"/>
    </source>
</evidence>
<sequence>MRRTIVIGTTTLTLLFGGAGVAQATELNSPAPATTTTVAQQAEEEDGDNTGLWGLAGLLGLIGLAGLKRRKDADFPTTRGTVAGPGNPRA</sequence>
<dbReference type="RefSeq" id="WP_264014678.1">
    <property type="nucleotide sequence ID" value="NZ_JACKSJ010000186.1"/>
</dbReference>
<keyword evidence="1" id="KW-0812">Transmembrane</keyword>
<gene>
    <name evidence="3" type="ORF">H7I41_21525</name>
</gene>
<evidence type="ECO:0008006" key="5">
    <source>
        <dbReference type="Google" id="ProtNLM"/>
    </source>
</evidence>
<dbReference type="EMBL" id="JACKSJ010000186">
    <property type="protein sequence ID" value="MCV7172501.1"/>
    <property type="molecule type" value="Genomic_DNA"/>
</dbReference>
<feature type="signal peptide" evidence="2">
    <location>
        <begin position="1"/>
        <end position="24"/>
    </location>
</feature>